<dbReference type="RefSeq" id="WP_308985331.1">
    <property type="nucleotide sequence ID" value="NZ_JARXIC010000015.1"/>
</dbReference>
<dbReference type="Pfam" id="PF02597">
    <property type="entry name" value="ThiS"/>
    <property type="match status" value="1"/>
</dbReference>
<dbReference type="InterPro" id="IPR012675">
    <property type="entry name" value="Beta-grasp_dom_sf"/>
</dbReference>
<dbReference type="SUPFAM" id="SSF54285">
    <property type="entry name" value="MoaD/ThiS"/>
    <property type="match status" value="1"/>
</dbReference>
<sequence length="67" mass="6857">MKISVNDEAREVPEGLTLQALLAELGLESKPGLAVAVNQSVVPAAELAAYQLAAEDAVLIIQATQGG</sequence>
<comment type="caution">
    <text evidence="1">The sequence shown here is derived from an EMBL/GenBank/DDBJ whole genome shotgun (WGS) entry which is preliminary data.</text>
</comment>
<dbReference type="PANTHER" id="PTHR34472">
    <property type="entry name" value="SULFUR CARRIER PROTEIN THIS"/>
    <property type="match status" value="1"/>
</dbReference>
<dbReference type="InterPro" id="IPR003749">
    <property type="entry name" value="ThiS/MoaD-like"/>
</dbReference>
<proteinExistence type="predicted"/>
<dbReference type="InterPro" id="IPR010035">
    <property type="entry name" value="Thi_S"/>
</dbReference>
<accession>A0ABU1AJA3</accession>
<gene>
    <name evidence="1" type="primary">thiS</name>
    <name evidence="1" type="ORF">QEH59_10545</name>
</gene>
<evidence type="ECO:0000313" key="1">
    <source>
        <dbReference type="EMBL" id="MDQ8194866.1"/>
    </source>
</evidence>
<dbReference type="NCBIfam" id="TIGR01683">
    <property type="entry name" value="thiS"/>
    <property type="match status" value="1"/>
</dbReference>
<dbReference type="PANTHER" id="PTHR34472:SF1">
    <property type="entry name" value="SULFUR CARRIER PROTEIN THIS"/>
    <property type="match status" value="1"/>
</dbReference>
<reference evidence="1 2" key="1">
    <citation type="submission" date="2023-04" db="EMBL/GenBank/DDBJ databases">
        <title>A novel bacteria isolated from coastal sediment.</title>
        <authorList>
            <person name="Liu X.-J."/>
            <person name="Du Z.-J."/>
        </authorList>
    </citation>
    <scope>NUCLEOTIDE SEQUENCE [LARGE SCALE GENOMIC DNA]</scope>
    <source>
        <strain evidence="1 2">SDUM461004</strain>
    </source>
</reference>
<organism evidence="1 2">
    <name type="scientific">Thalassobacterium sedimentorum</name>
    <dbReference type="NCBI Taxonomy" id="3041258"/>
    <lineage>
        <taxon>Bacteria</taxon>
        <taxon>Pseudomonadati</taxon>
        <taxon>Verrucomicrobiota</taxon>
        <taxon>Opitutia</taxon>
        <taxon>Puniceicoccales</taxon>
        <taxon>Coraliomargaritaceae</taxon>
        <taxon>Thalassobacterium</taxon>
    </lineage>
</organism>
<dbReference type="Proteomes" id="UP001243717">
    <property type="component" value="Unassembled WGS sequence"/>
</dbReference>
<dbReference type="CDD" id="cd00565">
    <property type="entry name" value="Ubl_ThiS"/>
    <property type="match status" value="1"/>
</dbReference>
<dbReference type="EMBL" id="JARXIC010000015">
    <property type="protein sequence ID" value="MDQ8194866.1"/>
    <property type="molecule type" value="Genomic_DNA"/>
</dbReference>
<dbReference type="InterPro" id="IPR016155">
    <property type="entry name" value="Mopterin_synth/thiamin_S_b"/>
</dbReference>
<name>A0ABU1AJA3_9BACT</name>
<protein>
    <submittedName>
        <fullName evidence="1">Sulfur carrier protein ThiS</fullName>
    </submittedName>
</protein>
<evidence type="ECO:0000313" key="2">
    <source>
        <dbReference type="Proteomes" id="UP001243717"/>
    </source>
</evidence>
<keyword evidence="2" id="KW-1185">Reference proteome</keyword>
<dbReference type="Gene3D" id="3.10.20.30">
    <property type="match status" value="1"/>
</dbReference>